<dbReference type="PANTHER" id="PTHR43305">
    <property type="entry name" value="FAMILY N-ACETYLTRANSFERASE, PUTATIVE (AFU_ORTHOLOGUE AFUA_2G01380)-RELATED"/>
    <property type="match status" value="1"/>
</dbReference>
<name>A0A2V1DYA2_9PLEO</name>
<dbReference type="PROSITE" id="PS51186">
    <property type="entry name" value="GNAT"/>
    <property type="match status" value="1"/>
</dbReference>
<dbReference type="OrthoDB" id="41532at2759"/>
<evidence type="ECO:0000259" key="1">
    <source>
        <dbReference type="PROSITE" id="PS51186"/>
    </source>
</evidence>
<dbReference type="Gene3D" id="3.40.630.30">
    <property type="match status" value="1"/>
</dbReference>
<protein>
    <submittedName>
        <fullName evidence="2">Acetyltransferase</fullName>
    </submittedName>
</protein>
<feature type="domain" description="N-acetyltransferase" evidence="1">
    <location>
        <begin position="31"/>
        <end position="181"/>
    </location>
</feature>
<dbReference type="InterPro" id="IPR000182">
    <property type="entry name" value="GNAT_dom"/>
</dbReference>
<sequence>MASSSVQVSEAQFPRDAQVTATLFLAYAEALNVDLTFQNFKDELAQLPGKYAPGNGGALLLAYHQPATDDGTEDATNAGGASLPLGNCIGCIAIRRHQPNDVCEFKRLYIIPEARRLGAGAVLISKALDKARELGYTEALLDTLSSMVAARKLYARYGFEETEKYYDNPLPNVVYYKAKLV</sequence>
<reference evidence="2 3" key="1">
    <citation type="journal article" date="2018" name="Sci. Rep.">
        <title>Comparative genomics provides insights into the lifestyle and reveals functional heterogeneity of dark septate endophytic fungi.</title>
        <authorList>
            <person name="Knapp D.G."/>
            <person name="Nemeth J.B."/>
            <person name="Barry K."/>
            <person name="Hainaut M."/>
            <person name="Henrissat B."/>
            <person name="Johnson J."/>
            <person name="Kuo A."/>
            <person name="Lim J.H.P."/>
            <person name="Lipzen A."/>
            <person name="Nolan M."/>
            <person name="Ohm R.A."/>
            <person name="Tamas L."/>
            <person name="Grigoriev I.V."/>
            <person name="Spatafora J.W."/>
            <person name="Nagy L.G."/>
            <person name="Kovacs G.M."/>
        </authorList>
    </citation>
    <scope>NUCLEOTIDE SEQUENCE [LARGE SCALE GENOMIC DNA]</scope>
    <source>
        <strain evidence="2 3">DSE2036</strain>
    </source>
</reference>
<dbReference type="STRING" id="97972.A0A2V1DYA2"/>
<dbReference type="Proteomes" id="UP000244855">
    <property type="component" value="Unassembled WGS sequence"/>
</dbReference>
<evidence type="ECO:0000313" key="2">
    <source>
        <dbReference type="EMBL" id="PVI01850.1"/>
    </source>
</evidence>
<dbReference type="Pfam" id="PF00583">
    <property type="entry name" value="Acetyltransf_1"/>
    <property type="match status" value="1"/>
</dbReference>
<accession>A0A2V1DYA2</accession>
<gene>
    <name evidence="2" type="ORF">DM02DRAFT_524186</name>
</gene>
<dbReference type="SUPFAM" id="SSF55729">
    <property type="entry name" value="Acyl-CoA N-acyltransferases (Nat)"/>
    <property type="match status" value="1"/>
</dbReference>
<dbReference type="GO" id="GO:0016747">
    <property type="term" value="F:acyltransferase activity, transferring groups other than amino-acyl groups"/>
    <property type="evidence" value="ECO:0007669"/>
    <property type="project" value="InterPro"/>
</dbReference>
<dbReference type="PANTHER" id="PTHR43305:SF1">
    <property type="entry name" value="FAMILY N-ACETYLTRANSFERASE, PUTATIVE (AFU_ORTHOLOGUE AFUA_2G01380)-RELATED"/>
    <property type="match status" value="1"/>
</dbReference>
<organism evidence="2 3">
    <name type="scientific">Periconia macrospinosa</name>
    <dbReference type="NCBI Taxonomy" id="97972"/>
    <lineage>
        <taxon>Eukaryota</taxon>
        <taxon>Fungi</taxon>
        <taxon>Dikarya</taxon>
        <taxon>Ascomycota</taxon>
        <taxon>Pezizomycotina</taxon>
        <taxon>Dothideomycetes</taxon>
        <taxon>Pleosporomycetidae</taxon>
        <taxon>Pleosporales</taxon>
        <taxon>Massarineae</taxon>
        <taxon>Periconiaceae</taxon>
        <taxon>Periconia</taxon>
    </lineage>
</organism>
<keyword evidence="3" id="KW-1185">Reference proteome</keyword>
<dbReference type="CDD" id="cd04301">
    <property type="entry name" value="NAT_SF"/>
    <property type="match status" value="1"/>
</dbReference>
<dbReference type="EMBL" id="KZ805351">
    <property type="protein sequence ID" value="PVI01850.1"/>
    <property type="molecule type" value="Genomic_DNA"/>
</dbReference>
<keyword evidence="2" id="KW-0808">Transferase</keyword>
<proteinExistence type="predicted"/>
<evidence type="ECO:0000313" key="3">
    <source>
        <dbReference type="Proteomes" id="UP000244855"/>
    </source>
</evidence>
<dbReference type="AlphaFoldDB" id="A0A2V1DYA2"/>
<dbReference type="InterPro" id="IPR052777">
    <property type="entry name" value="Acetyltransferase_Enz"/>
</dbReference>
<dbReference type="InterPro" id="IPR016181">
    <property type="entry name" value="Acyl_CoA_acyltransferase"/>
</dbReference>